<keyword evidence="7 8" id="KW-0998">Cell outer membrane</keyword>
<proteinExistence type="inferred from homology"/>
<dbReference type="InterPro" id="IPR012910">
    <property type="entry name" value="Plug_dom"/>
</dbReference>
<dbReference type="Gene3D" id="2.60.40.1120">
    <property type="entry name" value="Carboxypeptidase-like, regulatory domain"/>
    <property type="match status" value="1"/>
</dbReference>
<evidence type="ECO:0000256" key="8">
    <source>
        <dbReference type="PROSITE-ProRule" id="PRU01360"/>
    </source>
</evidence>
<dbReference type="Pfam" id="PF00593">
    <property type="entry name" value="TonB_dep_Rec_b-barrel"/>
    <property type="match status" value="1"/>
</dbReference>
<dbReference type="InterPro" id="IPR039426">
    <property type="entry name" value="TonB-dep_rcpt-like"/>
</dbReference>
<dbReference type="InterPro" id="IPR023996">
    <property type="entry name" value="TonB-dep_OMP_SusC/RagA"/>
</dbReference>
<gene>
    <name evidence="13" type="ORF">LQ567_10685</name>
</gene>
<keyword evidence="2 8" id="KW-0813">Transport</keyword>
<comment type="subcellular location">
    <subcellularLocation>
        <location evidence="1 8">Cell outer membrane</location>
        <topology evidence="1 8">Multi-pass membrane protein</topology>
    </subcellularLocation>
</comment>
<dbReference type="Gene3D" id="2.40.170.20">
    <property type="entry name" value="TonB-dependent receptor, beta-barrel domain"/>
    <property type="match status" value="1"/>
</dbReference>
<dbReference type="NCBIfam" id="TIGR04057">
    <property type="entry name" value="SusC_RagA_signa"/>
    <property type="match status" value="1"/>
</dbReference>
<dbReference type="Proteomes" id="UP001199816">
    <property type="component" value="Unassembled WGS sequence"/>
</dbReference>
<protein>
    <submittedName>
        <fullName evidence="13">TonB-dependent receptor</fullName>
    </submittedName>
</protein>
<dbReference type="EMBL" id="JAJNEC010000005">
    <property type="protein sequence ID" value="MCD2423226.1"/>
    <property type="molecule type" value="Genomic_DNA"/>
</dbReference>
<evidence type="ECO:0000256" key="1">
    <source>
        <dbReference type="ARBA" id="ARBA00004571"/>
    </source>
</evidence>
<dbReference type="SUPFAM" id="SSF49464">
    <property type="entry name" value="Carboxypeptidase regulatory domain-like"/>
    <property type="match status" value="1"/>
</dbReference>
<evidence type="ECO:0000256" key="10">
    <source>
        <dbReference type="SAM" id="SignalP"/>
    </source>
</evidence>
<evidence type="ECO:0000313" key="13">
    <source>
        <dbReference type="EMBL" id="MCD2423226.1"/>
    </source>
</evidence>
<feature type="signal peptide" evidence="10">
    <location>
        <begin position="1"/>
        <end position="27"/>
    </location>
</feature>
<dbReference type="RefSeq" id="WP_231004490.1">
    <property type="nucleotide sequence ID" value="NZ_JAJNEC010000005.1"/>
</dbReference>
<accession>A0ABS8PQ95</accession>
<dbReference type="Pfam" id="PF07715">
    <property type="entry name" value="Plug"/>
    <property type="match status" value="1"/>
</dbReference>
<keyword evidence="13" id="KW-0675">Receptor</keyword>
<comment type="similarity">
    <text evidence="8 9">Belongs to the TonB-dependent receptor family.</text>
</comment>
<dbReference type="SUPFAM" id="SSF56935">
    <property type="entry name" value="Porins"/>
    <property type="match status" value="1"/>
</dbReference>
<dbReference type="InterPro" id="IPR008969">
    <property type="entry name" value="CarboxyPept-like_regulatory"/>
</dbReference>
<dbReference type="InterPro" id="IPR023997">
    <property type="entry name" value="TonB-dep_OMP_SusC/RagA_CS"/>
</dbReference>
<dbReference type="InterPro" id="IPR037066">
    <property type="entry name" value="Plug_dom_sf"/>
</dbReference>
<feature type="chain" id="PRO_5045325536" evidence="10">
    <location>
        <begin position="28"/>
        <end position="1070"/>
    </location>
</feature>
<dbReference type="PROSITE" id="PS52016">
    <property type="entry name" value="TONB_DEPENDENT_REC_3"/>
    <property type="match status" value="1"/>
</dbReference>
<evidence type="ECO:0000256" key="2">
    <source>
        <dbReference type="ARBA" id="ARBA00022448"/>
    </source>
</evidence>
<keyword evidence="4 8" id="KW-0812">Transmembrane</keyword>
<reference evidence="13 14" key="1">
    <citation type="submission" date="2021-11" db="EMBL/GenBank/DDBJ databases">
        <title>Genomic of Niabella pedocola.</title>
        <authorList>
            <person name="Wu T."/>
        </authorList>
    </citation>
    <scope>NUCLEOTIDE SEQUENCE [LARGE SCALE GENOMIC DNA]</scope>
    <source>
        <strain evidence="13 14">JCM 31011</strain>
    </source>
</reference>
<dbReference type="Gene3D" id="2.170.130.10">
    <property type="entry name" value="TonB-dependent receptor, plug domain"/>
    <property type="match status" value="1"/>
</dbReference>
<evidence type="ECO:0000259" key="11">
    <source>
        <dbReference type="Pfam" id="PF00593"/>
    </source>
</evidence>
<keyword evidence="5 9" id="KW-0798">TonB box</keyword>
<evidence type="ECO:0000256" key="4">
    <source>
        <dbReference type="ARBA" id="ARBA00022692"/>
    </source>
</evidence>
<keyword evidence="6 8" id="KW-0472">Membrane</keyword>
<dbReference type="InterPro" id="IPR000531">
    <property type="entry name" value="Beta-barrel_TonB"/>
</dbReference>
<evidence type="ECO:0000256" key="5">
    <source>
        <dbReference type="ARBA" id="ARBA00023077"/>
    </source>
</evidence>
<sequence>MKKRNRLYRCLLLWLLFAGISHFQLRAQTKTITGRVTQEGSNTPLEGVTVNVEGAADNTLSDKEGRYAINAGAKAVLIFTYVGMDTVRLEVGAAATADVVMKLSKSAMDEVVVVGYGTQKKSNLTGAIDVISGERLKDRAANNIGDLIKGASPNLTISMNMRGGEPGSGSSWNIRGMGSIEGNASPLILVDGVEMNINNVDPESIESVSILKDASASAIYGSRAPFGVILITTKKGSRTGGVNIQYTNNLSLSSPVRLPSFVDSYTWATAYNQAAANAKATAVYSEEQMKRIQDYINGSYPYEYNPDKPIDNLFGGRRDGNANNDWPHLLMRDNAFSQKHNINVSGGNERNQYYLGGGYVNENGLYEWGNDSYKRYNFIGNYNTTITTWLKFNSSVKYASGQTDYPIGYTTVGREHFFNGLLTFAPMMPFYNINGTVQSPLVRYLQGTGRDNGYSNDFFLMLGGELEPVKGWKTVFSYNYNNQGYRSTSNPRPVPVELGTGQFGNIGKPVAGYASAFSQNIYTLINGTSSYERKLDRHYLKAMVGYEQEYRYYTGLSGSGANLINVDVPSINTSLGERVVTDQIYHWATQGVFGRLNYNFDEKYLIEFSARYNGSSRFAPGKRWGFFPAGAVGYAISKERFWEPLKAYVNTLKLRASYGALGNQNIIEGLGYNASNYRYLATIPTGSQLNWIIDGERPPYADVPLLHSDELTWETITSFNAGIDAGFLNNRLNLTFDWYKRITDDMVGPSITLPYQIGAAVPRTNNAKLSTRGFELVLSWRDQVSPRLGYNASVSFGDSRSEILQYRNDKGSIDTWYIGKQVGEIWGFISDGLIQSQGEPMADQSKYWNTWGPGDMKYRDVNGDGIINDGQRSLSNHGDLVVIGNNQPRYNIGVTGGVNWRQFDFSMFWQGVGKQDYYPGTDSPVFWGLTTAWGGSAVFKNSPNLDYWRPADETNILGPNTDAYLAKPYFTAETNKNRLVQSRYLLNAAYLRLRNVQLGYTLPADWLRRVKINNLRVYLSGENLLLITNVPKVFDPETMIASDRSFGGYQTAGMIYPQTSSLSFGLNLTF</sequence>
<evidence type="ECO:0000256" key="6">
    <source>
        <dbReference type="ARBA" id="ARBA00023136"/>
    </source>
</evidence>
<keyword evidence="14" id="KW-1185">Reference proteome</keyword>
<evidence type="ECO:0000259" key="12">
    <source>
        <dbReference type="Pfam" id="PF07715"/>
    </source>
</evidence>
<evidence type="ECO:0000256" key="3">
    <source>
        <dbReference type="ARBA" id="ARBA00022452"/>
    </source>
</evidence>
<keyword evidence="10" id="KW-0732">Signal</keyword>
<feature type="domain" description="TonB-dependent receptor-like beta-barrel" evidence="11">
    <location>
        <begin position="401"/>
        <end position="1024"/>
    </location>
</feature>
<comment type="caution">
    <text evidence="13">The sequence shown here is derived from an EMBL/GenBank/DDBJ whole genome shotgun (WGS) entry which is preliminary data.</text>
</comment>
<evidence type="ECO:0000256" key="7">
    <source>
        <dbReference type="ARBA" id="ARBA00023237"/>
    </source>
</evidence>
<keyword evidence="3 8" id="KW-1134">Transmembrane beta strand</keyword>
<dbReference type="NCBIfam" id="TIGR04056">
    <property type="entry name" value="OMP_RagA_SusC"/>
    <property type="match status" value="1"/>
</dbReference>
<evidence type="ECO:0000256" key="9">
    <source>
        <dbReference type="RuleBase" id="RU003357"/>
    </source>
</evidence>
<dbReference type="InterPro" id="IPR036942">
    <property type="entry name" value="Beta-barrel_TonB_sf"/>
</dbReference>
<feature type="domain" description="TonB-dependent receptor plug" evidence="12">
    <location>
        <begin position="121"/>
        <end position="228"/>
    </location>
</feature>
<dbReference type="Pfam" id="PF13715">
    <property type="entry name" value="CarbopepD_reg_2"/>
    <property type="match status" value="1"/>
</dbReference>
<evidence type="ECO:0000313" key="14">
    <source>
        <dbReference type="Proteomes" id="UP001199816"/>
    </source>
</evidence>
<name>A0ABS8PQ95_9BACT</name>
<organism evidence="13 14">
    <name type="scientific">Niabella pedocola</name>
    <dbReference type="NCBI Taxonomy" id="1752077"/>
    <lineage>
        <taxon>Bacteria</taxon>
        <taxon>Pseudomonadati</taxon>
        <taxon>Bacteroidota</taxon>
        <taxon>Chitinophagia</taxon>
        <taxon>Chitinophagales</taxon>
        <taxon>Chitinophagaceae</taxon>
        <taxon>Niabella</taxon>
    </lineage>
</organism>